<dbReference type="Gene3D" id="3.40.30.10">
    <property type="entry name" value="Glutaredoxin"/>
    <property type="match status" value="1"/>
</dbReference>
<dbReference type="InterPro" id="IPR023205">
    <property type="entry name" value="DsbA/DsbL"/>
</dbReference>
<evidence type="ECO:0000256" key="7">
    <source>
        <dbReference type="PIRNR" id="PIRNR001488"/>
    </source>
</evidence>
<dbReference type="SUPFAM" id="SSF52833">
    <property type="entry name" value="Thioredoxin-like"/>
    <property type="match status" value="1"/>
</dbReference>
<sequence length="222" mass="24651">MRFLRAAGLVILLGLSASLASASPAVPQNGVDYITLTQPQPVQTTGKKVEVIEFFMYHCPVCNALEPLLEDWIHQQGDRITVRRIHYPLTGQSDPEAHLYLTLETLGRLGDMHEKVFKAVHVDHIRLNTDDAIIDWATKNGIDRAQFLDAWNSFGVTTRLRQLGRIAAQYQVESAPTLIVDGRYLTTPALESGQMQGADRDMVFKATLNVASKLVDKVAQGK</sequence>
<dbReference type="RefSeq" id="WP_258819931.1">
    <property type="nucleotide sequence ID" value="NZ_JANUGW010000034.1"/>
</dbReference>
<dbReference type="EMBL" id="JANUGW010000034">
    <property type="protein sequence ID" value="MCS0585409.1"/>
    <property type="molecule type" value="Genomic_DNA"/>
</dbReference>
<gene>
    <name evidence="10" type="ORF">NX784_27895</name>
</gene>
<comment type="caution">
    <text evidence="10">The sequence shown here is derived from an EMBL/GenBank/DDBJ whole genome shotgun (WGS) entry which is preliminary data.</text>
</comment>
<accession>A0ABT2A0L1</accession>
<comment type="subcellular location">
    <subcellularLocation>
        <location evidence="1 7">Periplasm</location>
    </subcellularLocation>
</comment>
<evidence type="ECO:0000259" key="9">
    <source>
        <dbReference type="PROSITE" id="PS51352"/>
    </source>
</evidence>
<dbReference type="InterPro" id="IPR050824">
    <property type="entry name" value="Thiol_disulfide_DsbA"/>
</dbReference>
<keyword evidence="6" id="KW-0676">Redox-active center</keyword>
<dbReference type="Proteomes" id="UP001204151">
    <property type="component" value="Unassembled WGS sequence"/>
</dbReference>
<dbReference type="CDD" id="cd03019">
    <property type="entry name" value="DsbA_DsbA"/>
    <property type="match status" value="1"/>
</dbReference>
<comment type="similarity">
    <text evidence="2">Belongs to the thioredoxin family. DsbA subfamily.</text>
</comment>
<dbReference type="InterPro" id="IPR036249">
    <property type="entry name" value="Thioredoxin-like_sf"/>
</dbReference>
<keyword evidence="11" id="KW-1185">Reference proteome</keyword>
<dbReference type="Pfam" id="PF01323">
    <property type="entry name" value="DSBA"/>
    <property type="match status" value="1"/>
</dbReference>
<evidence type="ECO:0000256" key="4">
    <source>
        <dbReference type="ARBA" id="ARBA00022764"/>
    </source>
</evidence>
<dbReference type="InterPro" id="IPR013766">
    <property type="entry name" value="Thioredoxin_domain"/>
</dbReference>
<evidence type="ECO:0000256" key="1">
    <source>
        <dbReference type="ARBA" id="ARBA00004418"/>
    </source>
</evidence>
<evidence type="ECO:0000313" key="10">
    <source>
        <dbReference type="EMBL" id="MCS0585409.1"/>
    </source>
</evidence>
<evidence type="ECO:0000256" key="6">
    <source>
        <dbReference type="ARBA" id="ARBA00023284"/>
    </source>
</evidence>
<feature type="signal peptide" evidence="8">
    <location>
        <begin position="1"/>
        <end position="22"/>
    </location>
</feature>
<evidence type="ECO:0000256" key="5">
    <source>
        <dbReference type="ARBA" id="ARBA00023157"/>
    </source>
</evidence>
<keyword evidence="4 7" id="KW-0574">Periplasm</keyword>
<dbReference type="PIRSF" id="PIRSF001488">
    <property type="entry name" value="Tdi_protein"/>
    <property type="match status" value="1"/>
</dbReference>
<dbReference type="PANTHER" id="PTHR35891:SF3">
    <property type="entry name" value="THIOL:DISULFIDE INTERCHANGE PROTEIN DSBL"/>
    <property type="match status" value="1"/>
</dbReference>
<dbReference type="PROSITE" id="PS51352">
    <property type="entry name" value="THIOREDOXIN_2"/>
    <property type="match status" value="1"/>
</dbReference>
<feature type="chain" id="PRO_5047059569" description="Thiol:disulfide interchange protein" evidence="8">
    <location>
        <begin position="23"/>
        <end position="222"/>
    </location>
</feature>
<evidence type="ECO:0000256" key="8">
    <source>
        <dbReference type="SAM" id="SignalP"/>
    </source>
</evidence>
<evidence type="ECO:0000313" key="11">
    <source>
        <dbReference type="Proteomes" id="UP001204151"/>
    </source>
</evidence>
<protein>
    <recommendedName>
        <fullName evidence="7">Thiol:disulfide interchange protein</fullName>
    </recommendedName>
</protein>
<proteinExistence type="inferred from homology"/>
<dbReference type="InterPro" id="IPR001853">
    <property type="entry name" value="DSBA-like_thioredoxin_dom"/>
</dbReference>
<evidence type="ECO:0000256" key="3">
    <source>
        <dbReference type="ARBA" id="ARBA00022729"/>
    </source>
</evidence>
<feature type="domain" description="Thioredoxin" evidence="9">
    <location>
        <begin position="11"/>
        <end position="156"/>
    </location>
</feature>
<reference evidence="10 11" key="1">
    <citation type="submission" date="2022-08" db="EMBL/GenBank/DDBJ databases">
        <title>Reclassification of Massilia species as members of the genera Telluria, Duganella, Pseudoduganella, Mokoshia gen. nov. and Zemynaea gen. nov. using orthogonal and non-orthogonal genome-based approaches.</title>
        <authorList>
            <person name="Bowman J.P."/>
        </authorList>
    </citation>
    <scope>NUCLEOTIDE SEQUENCE [LARGE SCALE GENOMIC DNA]</scope>
    <source>
        <strain evidence="10 11">JCM 31316</strain>
    </source>
</reference>
<keyword evidence="3 8" id="KW-0732">Signal</keyword>
<keyword evidence="5 7" id="KW-1015">Disulfide bond</keyword>
<name>A0ABT2A0L1_9BURK</name>
<organism evidence="10 11">
    <name type="scientific">Massilia pinisoli</name>
    <dbReference type="NCBI Taxonomy" id="1772194"/>
    <lineage>
        <taxon>Bacteria</taxon>
        <taxon>Pseudomonadati</taxon>
        <taxon>Pseudomonadota</taxon>
        <taxon>Betaproteobacteria</taxon>
        <taxon>Burkholderiales</taxon>
        <taxon>Oxalobacteraceae</taxon>
        <taxon>Telluria group</taxon>
        <taxon>Massilia</taxon>
    </lineage>
</organism>
<evidence type="ECO:0000256" key="2">
    <source>
        <dbReference type="ARBA" id="ARBA00005791"/>
    </source>
</evidence>
<dbReference type="PANTHER" id="PTHR35891">
    <property type="entry name" value="THIOL:DISULFIDE INTERCHANGE PROTEIN DSBA"/>
    <property type="match status" value="1"/>
</dbReference>